<name>A0A1B0BZ75_9MUSC</name>
<protein>
    <submittedName>
        <fullName evidence="2">Uncharacterized protein</fullName>
    </submittedName>
</protein>
<dbReference type="EMBL" id="JXJN01023025">
    <property type="status" value="NOT_ANNOTATED_CDS"/>
    <property type="molecule type" value="Genomic_DNA"/>
</dbReference>
<proteinExistence type="predicted"/>
<dbReference type="Proteomes" id="UP000092460">
    <property type="component" value="Unassembled WGS sequence"/>
</dbReference>
<feature type="coiled-coil region" evidence="1">
    <location>
        <begin position="130"/>
        <end position="157"/>
    </location>
</feature>
<reference evidence="3" key="1">
    <citation type="submission" date="2015-01" db="EMBL/GenBank/DDBJ databases">
        <authorList>
            <person name="Aksoy S."/>
            <person name="Warren W."/>
            <person name="Wilson R.K."/>
        </authorList>
    </citation>
    <scope>NUCLEOTIDE SEQUENCE [LARGE SCALE GENOMIC DNA]</scope>
    <source>
        <strain evidence="3">IAEA</strain>
    </source>
</reference>
<accession>A0A1B0BZ75</accession>
<dbReference type="EnsemblMetazoa" id="GPPI044893-RA">
    <property type="protein sequence ID" value="GPPI044893-PA"/>
    <property type="gene ID" value="GPPI044893"/>
</dbReference>
<evidence type="ECO:0000313" key="2">
    <source>
        <dbReference type="EnsemblMetazoa" id="GPPI044893-PA"/>
    </source>
</evidence>
<evidence type="ECO:0000313" key="3">
    <source>
        <dbReference type="Proteomes" id="UP000092460"/>
    </source>
</evidence>
<keyword evidence="1" id="KW-0175">Coiled coil</keyword>
<evidence type="ECO:0000256" key="1">
    <source>
        <dbReference type="SAM" id="Coils"/>
    </source>
</evidence>
<reference evidence="2" key="2">
    <citation type="submission" date="2020-05" db="UniProtKB">
        <authorList>
            <consortium name="EnsemblMetazoa"/>
        </authorList>
    </citation>
    <scope>IDENTIFICATION</scope>
    <source>
        <strain evidence="2">IAEA</strain>
    </source>
</reference>
<organism evidence="2 3">
    <name type="scientific">Glossina palpalis gambiensis</name>
    <dbReference type="NCBI Taxonomy" id="67801"/>
    <lineage>
        <taxon>Eukaryota</taxon>
        <taxon>Metazoa</taxon>
        <taxon>Ecdysozoa</taxon>
        <taxon>Arthropoda</taxon>
        <taxon>Hexapoda</taxon>
        <taxon>Insecta</taxon>
        <taxon>Pterygota</taxon>
        <taxon>Neoptera</taxon>
        <taxon>Endopterygota</taxon>
        <taxon>Diptera</taxon>
        <taxon>Brachycera</taxon>
        <taxon>Muscomorpha</taxon>
        <taxon>Hippoboscoidea</taxon>
        <taxon>Glossinidae</taxon>
        <taxon>Glossina</taxon>
    </lineage>
</organism>
<sequence>MESCISLRISHQIIPNRTRQRLIPLTPEIHKVMMDFNASRCSTSITEQHFYNTLSITSLVREEVQNILHELSIPDKFIRKEEIDELIEKCLKEKVTIVQEQETKSTHESDADINQEIEVTLEMMNESDKNKLIVENFQILEQRITTLEERLNCMLQNIQKTRHLQARKFKINTDVIEKELRQMITKADIPAAKTVKKGNGDENGHSSTAAPPIAASTYDDIYYAQREYTMNLLTYKKSLDSLQLNEKPKLNPFKKPLNIQTTLNENEKCRQRSSFFKTEM</sequence>
<keyword evidence="3" id="KW-1185">Reference proteome</keyword>
<dbReference type="VEuPathDB" id="VectorBase:GPPI044893"/>
<dbReference type="AlphaFoldDB" id="A0A1B0BZ75"/>